<protein>
    <submittedName>
        <fullName evidence="1">Uncharacterized protein</fullName>
    </submittedName>
</protein>
<sequence length="165" mass="18142">MLLAESEEPIEDYLVHAEQRVPLDVGRSLAVIRIEGPDVLAKHAQTVNAWMENLTVRALRMNRLRYARSLLRHAADTGNEIIAAALAQLTDPAGTDEQRAEAWRAVKGTGLLTLHQLATLRQHWQHRPPAGGFKPVGIPEASAAVKTSLDAFVEAVRTHLDEPPV</sequence>
<evidence type="ECO:0000313" key="1">
    <source>
        <dbReference type="EMBL" id="AZP14785.1"/>
    </source>
</evidence>
<organism evidence="1 2">
    <name type="scientific">Streptomyces aquilus</name>
    <dbReference type="NCBI Taxonomy" id="2548456"/>
    <lineage>
        <taxon>Bacteria</taxon>
        <taxon>Bacillati</taxon>
        <taxon>Actinomycetota</taxon>
        <taxon>Actinomycetes</taxon>
        <taxon>Kitasatosporales</taxon>
        <taxon>Streptomycetaceae</taxon>
        <taxon>Streptomyces</taxon>
    </lineage>
</organism>
<dbReference type="KEGG" id="saqu:EJC51_00545"/>
<keyword evidence="2" id="KW-1185">Reference proteome</keyword>
<proteinExistence type="predicted"/>
<evidence type="ECO:0000313" key="2">
    <source>
        <dbReference type="Proteomes" id="UP000280197"/>
    </source>
</evidence>
<gene>
    <name evidence="1" type="ORF">EJC51_00545</name>
</gene>
<dbReference type="EMBL" id="CP034463">
    <property type="protein sequence ID" value="AZP14785.1"/>
    <property type="molecule type" value="Genomic_DNA"/>
</dbReference>
<name>A0A3S9HRS4_9ACTN</name>
<accession>A0A3S9HRS4</accession>
<dbReference type="Proteomes" id="UP000280197">
    <property type="component" value="Chromosome"/>
</dbReference>
<dbReference type="AlphaFoldDB" id="A0A3S9HRS4"/>
<reference evidence="1 2" key="1">
    <citation type="submission" date="2018-12" db="EMBL/GenBank/DDBJ databases">
        <authorList>
            <person name="Li K."/>
        </authorList>
    </citation>
    <scope>NUCLEOTIDE SEQUENCE [LARGE SCALE GENOMIC DNA]</scope>
    <source>
        <strain evidence="2">CR22</strain>
    </source>
</reference>